<gene>
    <name evidence="1" type="ORF">UFOPK3773_02395</name>
</gene>
<dbReference type="EMBL" id="CAFBNF010000408">
    <property type="protein sequence ID" value="CAB4965450.1"/>
    <property type="molecule type" value="Genomic_DNA"/>
</dbReference>
<reference evidence="1" key="1">
    <citation type="submission" date="2020-05" db="EMBL/GenBank/DDBJ databases">
        <authorList>
            <person name="Chiriac C."/>
            <person name="Salcher M."/>
            <person name="Ghai R."/>
            <person name="Kavagutti S V."/>
        </authorList>
    </citation>
    <scope>NUCLEOTIDE SEQUENCE</scope>
</reference>
<evidence type="ECO:0000313" key="1">
    <source>
        <dbReference type="EMBL" id="CAB4965450.1"/>
    </source>
</evidence>
<dbReference type="AlphaFoldDB" id="A0A6J7LAR9"/>
<accession>A0A6J7LAR9</accession>
<sequence length="70" mass="7780">MGRTNIEIDDELMQAAMERFGLTTKRSVVELALQRLMASSVDADFLRTIAGTGWSGDLDSMREATSEKVR</sequence>
<dbReference type="InterPro" id="IPR019239">
    <property type="entry name" value="VapB_antitoxin"/>
</dbReference>
<protein>
    <submittedName>
        <fullName evidence="1">Unannotated protein</fullName>
    </submittedName>
</protein>
<proteinExistence type="predicted"/>
<name>A0A6J7LAR9_9ZZZZ</name>
<organism evidence="1">
    <name type="scientific">freshwater metagenome</name>
    <dbReference type="NCBI Taxonomy" id="449393"/>
    <lineage>
        <taxon>unclassified sequences</taxon>
        <taxon>metagenomes</taxon>
        <taxon>ecological metagenomes</taxon>
    </lineage>
</organism>
<dbReference type="Pfam" id="PF09957">
    <property type="entry name" value="VapB_antitoxin"/>
    <property type="match status" value="1"/>
</dbReference>